<reference evidence="3" key="1">
    <citation type="submission" date="2016-10" db="EMBL/GenBank/DDBJ databases">
        <authorList>
            <person name="Varghese N."/>
            <person name="Submissions S."/>
        </authorList>
    </citation>
    <scope>NUCLEOTIDE SEQUENCE [LARGE SCALE GENOMIC DNA]</scope>
    <source>
        <strain evidence="3">CGMCC 4.3506</strain>
    </source>
</reference>
<dbReference type="GO" id="GO:0007165">
    <property type="term" value="P:signal transduction"/>
    <property type="evidence" value="ECO:0007669"/>
    <property type="project" value="InterPro"/>
</dbReference>
<dbReference type="Gene3D" id="3.40.50.10140">
    <property type="entry name" value="Toll/interleukin-1 receptor homology (TIR) domain"/>
    <property type="match status" value="1"/>
</dbReference>
<evidence type="ECO:0000313" key="2">
    <source>
        <dbReference type="EMBL" id="SDG06674.1"/>
    </source>
</evidence>
<dbReference type="SMART" id="SM00506">
    <property type="entry name" value="A1pp"/>
    <property type="match status" value="1"/>
</dbReference>
<accession>A0A1G7R7J1</accession>
<dbReference type="PROSITE" id="PS51154">
    <property type="entry name" value="MACRO"/>
    <property type="match status" value="1"/>
</dbReference>
<dbReference type="Pfam" id="PF13676">
    <property type="entry name" value="TIR_2"/>
    <property type="match status" value="1"/>
</dbReference>
<dbReference type="AlphaFoldDB" id="A0A1G7R7J1"/>
<dbReference type="Gene3D" id="3.40.220.10">
    <property type="entry name" value="Leucine Aminopeptidase, subunit E, domain 1"/>
    <property type="match status" value="1"/>
</dbReference>
<dbReference type="Proteomes" id="UP000199623">
    <property type="component" value="Unassembled WGS sequence"/>
</dbReference>
<dbReference type="SUPFAM" id="SSF52949">
    <property type="entry name" value="Macro domain-like"/>
    <property type="match status" value="1"/>
</dbReference>
<evidence type="ECO:0000259" key="1">
    <source>
        <dbReference type="PROSITE" id="PS51154"/>
    </source>
</evidence>
<name>A0A1G7R7J1_9PSEU</name>
<dbReference type="InterPro" id="IPR035897">
    <property type="entry name" value="Toll_tir_struct_dom_sf"/>
</dbReference>
<dbReference type="RefSeq" id="WP_176946724.1">
    <property type="nucleotide sequence ID" value="NZ_FNCC01000005.1"/>
</dbReference>
<dbReference type="Pfam" id="PF01661">
    <property type="entry name" value="Macro"/>
    <property type="match status" value="1"/>
</dbReference>
<dbReference type="InterPro" id="IPR000157">
    <property type="entry name" value="TIR_dom"/>
</dbReference>
<keyword evidence="3" id="KW-1185">Reference proteome</keyword>
<sequence length="369" mass="40016">MASVFVNYRVQDQPGYATLVHQALAQHLGSGQVFLAARSIRLGDDFVDRVFDTLGRCRVLIAVIGRQWGELLGEPGTDWVQREIGVAFSLGMRVIPVLVEDAEVPAEAELPGGIKALARCQHLRLRHYTIEDDLAHLVRELRNLLPHLADDARASGAAEVYRVGGSRCEFGIVPGDILRCTSADVWVNSENTDMRMARTTDFSVSGIIRFWGARRDQGGQVVDDVVAVELKGQVERRPVAPGSVFVTGSGELARSHGVRHVVHVAAVHGEPGAGYRQVGDVGACVRNVLAAVEGMAEARSVLFPLLGTGAAGADVMRTVEAMIPAAVDHVVDHPESRLRRIFFLGYTRREQEALAVVFQRLALVPVSGQ</sequence>
<organism evidence="2 3">
    <name type="scientific">Lentzea fradiae</name>
    <dbReference type="NCBI Taxonomy" id="200378"/>
    <lineage>
        <taxon>Bacteria</taxon>
        <taxon>Bacillati</taxon>
        <taxon>Actinomycetota</taxon>
        <taxon>Actinomycetes</taxon>
        <taxon>Pseudonocardiales</taxon>
        <taxon>Pseudonocardiaceae</taxon>
        <taxon>Lentzea</taxon>
    </lineage>
</organism>
<gene>
    <name evidence="2" type="ORF">SAMN05216553_105167</name>
</gene>
<dbReference type="EMBL" id="FNCC01000005">
    <property type="protein sequence ID" value="SDG06674.1"/>
    <property type="molecule type" value="Genomic_DNA"/>
</dbReference>
<dbReference type="InterPro" id="IPR043472">
    <property type="entry name" value="Macro_dom-like"/>
</dbReference>
<proteinExistence type="predicted"/>
<dbReference type="STRING" id="200378.SAMN05216553_105167"/>
<dbReference type="SUPFAM" id="SSF52200">
    <property type="entry name" value="Toll/Interleukin receptor TIR domain"/>
    <property type="match status" value="1"/>
</dbReference>
<feature type="domain" description="Macro" evidence="1">
    <location>
        <begin position="157"/>
        <end position="362"/>
    </location>
</feature>
<dbReference type="InterPro" id="IPR002589">
    <property type="entry name" value="Macro_dom"/>
</dbReference>
<evidence type="ECO:0000313" key="3">
    <source>
        <dbReference type="Proteomes" id="UP000199623"/>
    </source>
</evidence>
<protein>
    <submittedName>
        <fullName evidence="2">O-acetyl-ADP-ribose deacetylase (Regulator of RNase III), contains Macro domain</fullName>
    </submittedName>
</protein>